<dbReference type="EMBL" id="KV784395">
    <property type="protein sequence ID" value="OEU06869.1"/>
    <property type="molecule type" value="Genomic_DNA"/>
</dbReference>
<dbReference type="KEGG" id="fcy:FRACYDRAFT_252769"/>
<evidence type="ECO:0000256" key="1">
    <source>
        <dbReference type="SAM" id="MobiDB-lite"/>
    </source>
</evidence>
<feature type="region of interest" description="Disordered" evidence="1">
    <location>
        <begin position="1"/>
        <end position="29"/>
    </location>
</feature>
<evidence type="ECO:0000313" key="2">
    <source>
        <dbReference type="EMBL" id="OEU06869.1"/>
    </source>
</evidence>
<gene>
    <name evidence="2" type="ORF">FRACYDRAFT_252769</name>
</gene>
<feature type="compositionally biased region" description="Acidic residues" evidence="1">
    <location>
        <begin position="20"/>
        <end position="29"/>
    </location>
</feature>
<accession>A0A1E7ELR5</accession>
<feature type="compositionally biased region" description="Acidic residues" evidence="1">
    <location>
        <begin position="1"/>
        <end position="11"/>
    </location>
</feature>
<keyword evidence="3" id="KW-1185">Reference proteome</keyword>
<evidence type="ECO:0000313" key="3">
    <source>
        <dbReference type="Proteomes" id="UP000095751"/>
    </source>
</evidence>
<dbReference type="InParanoid" id="A0A1E7ELR5"/>
<proteinExistence type="predicted"/>
<dbReference type="AlphaFoldDB" id="A0A1E7ELR5"/>
<sequence length="406" mass="46676">MDDSDSEDDDFDLARFLQPVDDDDDEDEDDYSLTFLEEEETDADEQRCSNLISLLQQKKEYPKRTRKKMNYLVKEFLNKTKDDLHRLLCEYDPDNGLDSDRDTEEEVEAIIRFFPEVLSTADEHFICPIQRLVCNITVVSFIPLYVRLAIEFGSFPEEIRGGLFTKDKNGENIFMNLTRSNAVAYDRDHQELAVNDKYLLVMEQLRQMGYLRKEDIQRDCLLERLCCHHFFPENRCRFLVEWDPTALSIGFADELPLHSVTECGSTIRGFQVIFEYGILYYPIKKGISLLFQKDSGGRTPFQVACQEWGQDEVTKVIEDTLIRYSSSNNRPPFNIAEALITAAIDENVHLDCIYFMLRREPDGLQRLLSQSSAASTAAAAAASNNNKRDYTAVVIVIVIKTTGPVV</sequence>
<reference evidence="2 3" key="1">
    <citation type="submission" date="2016-09" db="EMBL/GenBank/DDBJ databases">
        <title>Extensive genetic diversity and differential bi-allelic expression allows diatom success in the polar Southern Ocean.</title>
        <authorList>
            <consortium name="DOE Joint Genome Institute"/>
            <person name="Mock T."/>
            <person name="Otillar R.P."/>
            <person name="Strauss J."/>
            <person name="Dupont C."/>
            <person name="Frickenhaus S."/>
            <person name="Maumus F."/>
            <person name="Mcmullan M."/>
            <person name="Sanges R."/>
            <person name="Schmutz J."/>
            <person name="Toseland A."/>
            <person name="Valas R."/>
            <person name="Veluchamy A."/>
            <person name="Ward B.J."/>
            <person name="Allen A."/>
            <person name="Barry K."/>
            <person name="Falciatore A."/>
            <person name="Ferrante M."/>
            <person name="Fortunato A.E."/>
            <person name="Gloeckner G."/>
            <person name="Gruber A."/>
            <person name="Hipkin R."/>
            <person name="Janech M."/>
            <person name="Kroth P."/>
            <person name="Leese F."/>
            <person name="Lindquist E."/>
            <person name="Lyon B.R."/>
            <person name="Martin J."/>
            <person name="Mayer C."/>
            <person name="Parker M."/>
            <person name="Quesneville H."/>
            <person name="Raymond J."/>
            <person name="Uhlig C."/>
            <person name="Valentin K.U."/>
            <person name="Worden A.Z."/>
            <person name="Armbrust E.V."/>
            <person name="Bowler C."/>
            <person name="Green B."/>
            <person name="Moulton V."/>
            <person name="Van Oosterhout C."/>
            <person name="Grigoriev I."/>
        </authorList>
    </citation>
    <scope>NUCLEOTIDE SEQUENCE [LARGE SCALE GENOMIC DNA]</scope>
    <source>
        <strain evidence="2 3">CCMP1102</strain>
    </source>
</reference>
<organism evidence="2 3">
    <name type="scientific">Fragilariopsis cylindrus CCMP1102</name>
    <dbReference type="NCBI Taxonomy" id="635003"/>
    <lineage>
        <taxon>Eukaryota</taxon>
        <taxon>Sar</taxon>
        <taxon>Stramenopiles</taxon>
        <taxon>Ochrophyta</taxon>
        <taxon>Bacillariophyta</taxon>
        <taxon>Bacillariophyceae</taxon>
        <taxon>Bacillariophycidae</taxon>
        <taxon>Bacillariales</taxon>
        <taxon>Bacillariaceae</taxon>
        <taxon>Fragilariopsis</taxon>
    </lineage>
</organism>
<name>A0A1E7ELR5_9STRA</name>
<protein>
    <submittedName>
        <fullName evidence="2">Uncharacterized protein</fullName>
    </submittedName>
</protein>
<dbReference type="Proteomes" id="UP000095751">
    <property type="component" value="Unassembled WGS sequence"/>
</dbReference>